<reference evidence="2" key="1">
    <citation type="journal article" date="2021" name="Proc. Natl. Acad. Sci. U.S.A.">
        <title>A Catalog of Tens of Thousands of Viruses from Human Metagenomes Reveals Hidden Associations with Chronic Diseases.</title>
        <authorList>
            <person name="Tisza M.J."/>
            <person name="Buck C.B."/>
        </authorList>
    </citation>
    <scope>NUCLEOTIDE SEQUENCE</scope>
    <source>
        <strain evidence="2">CtNNQ1</strain>
    </source>
</reference>
<organism evidence="2">
    <name type="scientific">Siphoviridae sp. ctNNQ1</name>
    <dbReference type="NCBI Taxonomy" id="2827571"/>
    <lineage>
        <taxon>Viruses</taxon>
        <taxon>Duplodnaviria</taxon>
        <taxon>Heunggongvirae</taxon>
        <taxon>Uroviricota</taxon>
        <taxon>Caudoviricetes</taxon>
    </lineage>
</organism>
<dbReference type="EMBL" id="BK015884">
    <property type="protein sequence ID" value="DAD71593.1"/>
    <property type="molecule type" value="Genomic_DNA"/>
</dbReference>
<accession>A0A8S5LNL5</accession>
<proteinExistence type="predicted"/>
<feature type="compositionally biased region" description="Polar residues" evidence="1">
    <location>
        <begin position="1"/>
        <end position="10"/>
    </location>
</feature>
<feature type="region of interest" description="Disordered" evidence="1">
    <location>
        <begin position="1"/>
        <end position="47"/>
    </location>
</feature>
<sequence>MSLGTKTNPRMSLRKRTTMRVFSSRDKPEKPRDKARDRILLSSRRRI</sequence>
<protein>
    <submittedName>
        <fullName evidence="2">Uncharacterized protein</fullName>
    </submittedName>
</protein>
<feature type="compositionally biased region" description="Basic and acidic residues" evidence="1">
    <location>
        <begin position="23"/>
        <end position="39"/>
    </location>
</feature>
<evidence type="ECO:0000313" key="2">
    <source>
        <dbReference type="EMBL" id="DAD71593.1"/>
    </source>
</evidence>
<name>A0A8S5LNL5_9CAUD</name>
<evidence type="ECO:0000256" key="1">
    <source>
        <dbReference type="SAM" id="MobiDB-lite"/>
    </source>
</evidence>